<sequence length="216" mass="24250">MGKLSNMSSHALLFIAAGLYLALGAIAGYATVNAIILLYIGILRFREDRSRLAIVVVAISALVLIANQIGLVLVIVLISLGLYYLKARPSSPGRTEGRPRFFLKLRRDRESWVLPSISYWHAFGDVRLDMTMAIPEEKETSIVLQGLIGDIDLIVPEDYGIQLEASVMLGQIGWNQRQQSGGFQRVLWRSPDYELKEQQLKLQLIYLVGNIRIRPI</sequence>
<dbReference type="RefSeq" id="WP_185118152.1">
    <property type="nucleotide sequence ID" value="NZ_JACJVQ010000002.1"/>
</dbReference>
<keyword evidence="1" id="KW-0812">Transmembrane</keyword>
<dbReference type="InterPro" id="IPR024425">
    <property type="entry name" value="LiaF-like_C"/>
</dbReference>
<dbReference type="InterPro" id="IPR047793">
    <property type="entry name" value="LiaF_C"/>
</dbReference>
<evidence type="ECO:0000256" key="1">
    <source>
        <dbReference type="SAM" id="Phobius"/>
    </source>
</evidence>
<evidence type="ECO:0000313" key="3">
    <source>
        <dbReference type="EMBL" id="MBB6632938.1"/>
    </source>
</evidence>
<name>A0A841SRW5_9BACL</name>
<keyword evidence="1" id="KW-1133">Transmembrane helix</keyword>
<feature type="transmembrane region" description="Helical" evidence="1">
    <location>
        <begin position="12"/>
        <end position="40"/>
    </location>
</feature>
<evidence type="ECO:0000259" key="2">
    <source>
        <dbReference type="Pfam" id="PF09922"/>
    </source>
</evidence>
<keyword evidence="1" id="KW-0472">Membrane</keyword>
<dbReference type="EMBL" id="JACJVQ010000002">
    <property type="protein sequence ID" value="MBB6632938.1"/>
    <property type="molecule type" value="Genomic_DNA"/>
</dbReference>
<comment type="caution">
    <text evidence="3">The sequence shown here is derived from an EMBL/GenBank/DDBJ whole genome shotgun (WGS) entry which is preliminary data.</text>
</comment>
<organism evidence="3 4">
    <name type="scientific">Cohnella thailandensis</name>
    <dbReference type="NCBI Taxonomy" id="557557"/>
    <lineage>
        <taxon>Bacteria</taxon>
        <taxon>Bacillati</taxon>
        <taxon>Bacillota</taxon>
        <taxon>Bacilli</taxon>
        <taxon>Bacillales</taxon>
        <taxon>Paenibacillaceae</taxon>
        <taxon>Cohnella</taxon>
    </lineage>
</organism>
<feature type="transmembrane region" description="Helical" evidence="1">
    <location>
        <begin position="52"/>
        <end position="85"/>
    </location>
</feature>
<protein>
    <submittedName>
        <fullName evidence="3">Cell wall-active antibiotics response protein</fullName>
    </submittedName>
</protein>
<evidence type="ECO:0000313" key="4">
    <source>
        <dbReference type="Proteomes" id="UP000535838"/>
    </source>
</evidence>
<reference evidence="3 4" key="1">
    <citation type="submission" date="2020-08" db="EMBL/GenBank/DDBJ databases">
        <title>Cohnella phylogeny.</title>
        <authorList>
            <person name="Dunlap C."/>
        </authorList>
    </citation>
    <scope>NUCLEOTIDE SEQUENCE [LARGE SCALE GENOMIC DNA]</scope>
    <source>
        <strain evidence="3 4">DSM 25241</strain>
    </source>
</reference>
<dbReference type="Proteomes" id="UP000535838">
    <property type="component" value="Unassembled WGS sequence"/>
</dbReference>
<keyword evidence="4" id="KW-1185">Reference proteome</keyword>
<dbReference type="AlphaFoldDB" id="A0A841SRW5"/>
<proteinExistence type="predicted"/>
<accession>A0A841SRW5</accession>
<feature type="domain" description="Cell wall-active antibiotics response LiaF-like C-terminal" evidence="2">
    <location>
        <begin position="105"/>
        <end position="213"/>
    </location>
</feature>
<dbReference type="Pfam" id="PF09922">
    <property type="entry name" value="LiaF-like_C"/>
    <property type="match status" value="1"/>
</dbReference>
<gene>
    <name evidence="3" type="ORF">H7B67_02200</name>
</gene>
<dbReference type="NCBIfam" id="NF040535">
    <property type="entry name" value="LiaF_C_term"/>
    <property type="match status" value="1"/>
</dbReference>